<keyword evidence="6 10" id="KW-0472">Membrane</keyword>
<dbReference type="CDD" id="cd12912">
    <property type="entry name" value="PDC2_MCP_like"/>
    <property type="match status" value="1"/>
</dbReference>
<feature type="domain" description="Methyl-accepting transducer" evidence="11">
    <location>
        <begin position="381"/>
        <end position="638"/>
    </location>
</feature>
<name>A0A949U3F2_9CLOT</name>
<evidence type="ECO:0000256" key="8">
    <source>
        <dbReference type="ARBA" id="ARBA00029447"/>
    </source>
</evidence>
<evidence type="ECO:0000256" key="7">
    <source>
        <dbReference type="ARBA" id="ARBA00023224"/>
    </source>
</evidence>
<dbReference type="CDD" id="cd12913">
    <property type="entry name" value="PDC1_MCP_like"/>
    <property type="match status" value="1"/>
</dbReference>
<evidence type="ECO:0000256" key="2">
    <source>
        <dbReference type="ARBA" id="ARBA00022475"/>
    </source>
</evidence>
<evidence type="ECO:0000259" key="12">
    <source>
        <dbReference type="PROSITE" id="PS50885"/>
    </source>
</evidence>
<evidence type="ECO:0000313" key="13">
    <source>
        <dbReference type="EMBL" id="MBV7276745.1"/>
    </source>
</evidence>
<dbReference type="GO" id="GO:0005886">
    <property type="term" value="C:plasma membrane"/>
    <property type="evidence" value="ECO:0007669"/>
    <property type="project" value="UniProtKB-SubCell"/>
</dbReference>
<dbReference type="EMBL" id="JAEEGC010000204">
    <property type="protein sequence ID" value="MBV7276745.1"/>
    <property type="molecule type" value="Genomic_DNA"/>
</dbReference>
<dbReference type="GO" id="GO:0007165">
    <property type="term" value="P:signal transduction"/>
    <property type="evidence" value="ECO:0007669"/>
    <property type="project" value="UniProtKB-KW"/>
</dbReference>
<evidence type="ECO:0000256" key="1">
    <source>
        <dbReference type="ARBA" id="ARBA00004651"/>
    </source>
</evidence>
<dbReference type="CDD" id="cd11386">
    <property type="entry name" value="MCP_signal"/>
    <property type="match status" value="1"/>
</dbReference>
<evidence type="ECO:0000259" key="11">
    <source>
        <dbReference type="PROSITE" id="PS50111"/>
    </source>
</evidence>
<evidence type="ECO:0000313" key="14">
    <source>
        <dbReference type="Proteomes" id="UP000694308"/>
    </source>
</evidence>
<keyword evidence="5 10" id="KW-1133">Transmembrane helix</keyword>
<dbReference type="Proteomes" id="UP000694308">
    <property type="component" value="Unassembled WGS sequence"/>
</dbReference>
<reference evidence="13" key="1">
    <citation type="submission" date="2020-12" db="EMBL/GenBank/DDBJ databases">
        <title>Clostridium thailandense sp. nov., a novel acetogenic bacterium isolated from peat land soil in Thailand.</title>
        <authorList>
            <person name="Chaikitkaew S."/>
            <person name="Birkeland N.K."/>
        </authorList>
    </citation>
    <scope>NUCLEOTIDE SEQUENCE</scope>
    <source>
        <strain evidence="13">PL3</strain>
    </source>
</reference>
<evidence type="ECO:0000256" key="5">
    <source>
        <dbReference type="ARBA" id="ARBA00022989"/>
    </source>
</evidence>
<keyword evidence="2" id="KW-1003">Cell membrane</keyword>
<dbReference type="PROSITE" id="PS50111">
    <property type="entry name" value="CHEMOTAXIS_TRANSDUC_2"/>
    <property type="match status" value="1"/>
</dbReference>
<dbReference type="PANTHER" id="PTHR32089:SF114">
    <property type="entry name" value="METHYL-ACCEPTING CHEMOTAXIS PROTEIN MCPB"/>
    <property type="match status" value="1"/>
</dbReference>
<feature type="domain" description="HAMP" evidence="12">
    <location>
        <begin position="310"/>
        <end position="362"/>
    </location>
</feature>
<dbReference type="SMART" id="SM00304">
    <property type="entry name" value="HAMP"/>
    <property type="match status" value="1"/>
</dbReference>
<feature type="transmembrane region" description="Helical" evidence="10">
    <location>
        <begin position="289"/>
        <end position="308"/>
    </location>
</feature>
<dbReference type="InterPro" id="IPR004089">
    <property type="entry name" value="MCPsignal_dom"/>
</dbReference>
<dbReference type="Pfam" id="PF00672">
    <property type="entry name" value="HAMP"/>
    <property type="match status" value="1"/>
</dbReference>
<dbReference type="CDD" id="cd06225">
    <property type="entry name" value="HAMP"/>
    <property type="match status" value="1"/>
</dbReference>
<evidence type="ECO:0000256" key="9">
    <source>
        <dbReference type="PROSITE-ProRule" id="PRU00284"/>
    </source>
</evidence>
<dbReference type="Pfam" id="PF00015">
    <property type="entry name" value="MCPsignal"/>
    <property type="match status" value="1"/>
</dbReference>
<keyword evidence="4 10" id="KW-0812">Transmembrane</keyword>
<comment type="similarity">
    <text evidence="8">Belongs to the methyl-accepting chemotaxis (MCP) protein family.</text>
</comment>
<accession>A0A949U3F2</accession>
<dbReference type="InterPro" id="IPR033479">
    <property type="entry name" value="dCache_1"/>
</dbReference>
<organism evidence="13 14">
    <name type="scientific">Clostridium thailandense</name>
    <dbReference type="NCBI Taxonomy" id="2794346"/>
    <lineage>
        <taxon>Bacteria</taxon>
        <taxon>Bacillati</taxon>
        <taxon>Bacillota</taxon>
        <taxon>Clostridia</taxon>
        <taxon>Eubacteriales</taxon>
        <taxon>Clostridiaceae</taxon>
        <taxon>Clostridium</taxon>
    </lineage>
</organism>
<keyword evidence="3" id="KW-0145">Chemotaxis</keyword>
<dbReference type="PROSITE" id="PS50885">
    <property type="entry name" value="HAMP"/>
    <property type="match status" value="1"/>
</dbReference>
<dbReference type="PANTHER" id="PTHR32089">
    <property type="entry name" value="METHYL-ACCEPTING CHEMOTAXIS PROTEIN MCPB"/>
    <property type="match status" value="1"/>
</dbReference>
<gene>
    <name evidence="13" type="ORF">I6U48_28130</name>
</gene>
<keyword evidence="7 9" id="KW-0807">Transducer</keyword>
<dbReference type="AlphaFoldDB" id="A0A949U3F2"/>
<dbReference type="RefSeq" id="WP_218323825.1">
    <property type="nucleotide sequence ID" value="NZ_JAEEGC010000204.1"/>
</dbReference>
<sequence length="667" mass="73658">MKAKRNMKRVFASMKNRLMAIMIVIGIIPIISLGICSNVKTNSVIRNRFKVSTNQTIQEVNRGIENFFEGICIPLKFIDNNSYLKEITTHPENESVVKAIFKDIKSSNDSIETVIFGLTNKKVYVYPESSTTLDPTTRPWYIGAVANKGKVFYSDPYIGLLTKKNLITVSMTIENNGQVIGVVGVTINLDKLSSKLSDIKIGQKGYVFVADSKGILVAHPDKTLIGTDKIKKLPIWEKSKNKESGFQEYSDGKLNEIIIYSTNKLTNWKLFASMPRSEINDDLNSLKKYSILVIFIMLVISGISALIVSRMITKNIDKLQMEFNKASNGDLSVRTDIKSKDEFGQLGTDFNIMLDSIGELVSNVKKSADILNKNSATMALMAMRSCDAVNEVATTIDQVSSGTLDQSKSVEEGVHELEQLGNKIDNISQLTNEMSNASESTDKLTKKGVKVVEVLTQKAYNTNKSTTEVSNIIYDVNKSSNEISVIVDTINHIASQTNLLALNAAIEASRAGAAGKGFSVVADEIHKLAEQSTFATQQIQILINSIKDKVQASVKAMEETKNIVVEQDRAVLQTKSIFTEISISINQVVSQIQLVKEKTLETTNSKDEIVGKMQNISAVSEEIAASTEEVSASAEEIAMMMNKFLIDANSLKQLSMELELQINKFKL</sequence>
<comment type="caution">
    <text evidence="13">The sequence shown here is derived from an EMBL/GenBank/DDBJ whole genome shotgun (WGS) entry which is preliminary data.</text>
</comment>
<keyword evidence="14" id="KW-1185">Reference proteome</keyword>
<dbReference type="Pfam" id="PF02743">
    <property type="entry name" value="dCache_1"/>
    <property type="match status" value="1"/>
</dbReference>
<evidence type="ECO:0000256" key="6">
    <source>
        <dbReference type="ARBA" id="ARBA00023136"/>
    </source>
</evidence>
<evidence type="ECO:0000256" key="3">
    <source>
        <dbReference type="ARBA" id="ARBA00022500"/>
    </source>
</evidence>
<proteinExistence type="inferred from homology"/>
<dbReference type="GO" id="GO:0006935">
    <property type="term" value="P:chemotaxis"/>
    <property type="evidence" value="ECO:0007669"/>
    <property type="project" value="UniProtKB-KW"/>
</dbReference>
<dbReference type="InterPro" id="IPR003660">
    <property type="entry name" value="HAMP_dom"/>
</dbReference>
<comment type="subcellular location">
    <subcellularLocation>
        <location evidence="1">Cell membrane</location>
        <topology evidence="1">Multi-pass membrane protein</topology>
    </subcellularLocation>
</comment>
<evidence type="ECO:0000256" key="10">
    <source>
        <dbReference type="SAM" id="Phobius"/>
    </source>
</evidence>
<evidence type="ECO:0000256" key="4">
    <source>
        <dbReference type="ARBA" id="ARBA00022692"/>
    </source>
</evidence>
<protein>
    <submittedName>
        <fullName evidence="13">Methyl-accepting chemotaxis protein</fullName>
    </submittedName>
</protein>
<dbReference type="SMART" id="SM00283">
    <property type="entry name" value="MA"/>
    <property type="match status" value="1"/>
</dbReference>